<gene>
    <name evidence="2" type="ORF">J5N97_011710</name>
</gene>
<reference evidence="2" key="1">
    <citation type="submission" date="2021-03" db="EMBL/GenBank/DDBJ databases">
        <authorList>
            <person name="Li Z."/>
            <person name="Yang C."/>
        </authorList>
    </citation>
    <scope>NUCLEOTIDE SEQUENCE</scope>
    <source>
        <strain evidence="2">Dzin_1.0</strain>
        <tissue evidence="2">Leaf</tissue>
    </source>
</reference>
<sequence>MRLLRLVPCGGWRDTTPEDLPEDPPMAPMKAATRVSVGKRRRAASHSSTPWRPSLGPISEDGVAAAAAVDKVGERTGTSRMRSTSRVPSHRERDDYRNYGVPQIAPAFTPTAFLF</sequence>
<evidence type="ECO:0000256" key="1">
    <source>
        <dbReference type="SAM" id="MobiDB-lite"/>
    </source>
</evidence>
<organism evidence="2 3">
    <name type="scientific">Dioscorea zingiberensis</name>
    <dbReference type="NCBI Taxonomy" id="325984"/>
    <lineage>
        <taxon>Eukaryota</taxon>
        <taxon>Viridiplantae</taxon>
        <taxon>Streptophyta</taxon>
        <taxon>Embryophyta</taxon>
        <taxon>Tracheophyta</taxon>
        <taxon>Spermatophyta</taxon>
        <taxon>Magnoliopsida</taxon>
        <taxon>Liliopsida</taxon>
        <taxon>Dioscoreales</taxon>
        <taxon>Dioscoreaceae</taxon>
        <taxon>Dioscorea</taxon>
    </lineage>
</organism>
<protein>
    <submittedName>
        <fullName evidence="2">Uncharacterized protein</fullName>
    </submittedName>
</protein>
<evidence type="ECO:0000313" key="2">
    <source>
        <dbReference type="EMBL" id="KAJ0983455.1"/>
    </source>
</evidence>
<feature type="region of interest" description="Disordered" evidence="1">
    <location>
        <begin position="71"/>
        <end position="98"/>
    </location>
</feature>
<evidence type="ECO:0000313" key="3">
    <source>
        <dbReference type="Proteomes" id="UP001085076"/>
    </source>
</evidence>
<keyword evidence="3" id="KW-1185">Reference proteome</keyword>
<dbReference type="Proteomes" id="UP001085076">
    <property type="component" value="Miscellaneous, Linkage group lg02"/>
</dbReference>
<feature type="compositionally biased region" description="Low complexity" evidence="1">
    <location>
        <begin position="71"/>
        <end position="86"/>
    </location>
</feature>
<accession>A0A9D5D3K6</accession>
<reference evidence="2" key="2">
    <citation type="journal article" date="2022" name="Hortic Res">
        <title>The genome of Dioscorea zingiberensis sheds light on the biosynthesis, origin and evolution of the medicinally important diosgenin saponins.</title>
        <authorList>
            <person name="Li Y."/>
            <person name="Tan C."/>
            <person name="Li Z."/>
            <person name="Guo J."/>
            <person name="Li S."/>
            <person name="Chen X."/>
            <person name="Wang C."/>
            <person name="Dai X."/>
            <person name="Yang H."/>
            <person name="Song W."/>
            <person name="Hou L."/>
            <person name="Xu J."/>
            <person name="Tong Z."/>
            <person name="Xu A."/>
            <person name="Yuan X."/>
            <person name="Wang W."/>
            <person name="Yang Q."/>
            <person name="Chen L."/>
            <person name="Sun Z."/>
            <person name="Wang K."/>
            <person name="Pan B."/>
            <person name="Chen J."/>
            <person name="Bao Y."/>
            <person name="Liu F."/>
            <person name="Qi X."/>
            <person name="Gang D.R."/>
            <person name="Wen J."/>
            <person name="Li J."/>
        </authorList>
    </citation>
    <scope>NUCLEOTIDE SEQUENCE</scope>
    <source>
        <strain evidence="2">Dzin_1.0</strain>
    </source>
</reference>
<feature type="region of interest" description="Disordered" evidence="1">
    <location>
        <begin position="7"/>
        <end position="59"/>
    </location>
</feature>
<dbReference type="PANTHER" id="PTHR35318">
    <property type="entry name" value="BNAA10G08410D PROTEIN"/>
    <property type="match status" value="1"/>
</dbReference>
<dbReference type="PANTHER" id="PTHR35318:SF2">
    <property type="entry name" value="OS08G0138900 PROTEIN"/>
    <property type="match status" value="1"/>
</dbReference>
<comment type="caution">
    <text evidence="2">The sequence shown here is derived from an EMBL/GenBank/DDBJ whole genome shotgun (WGS) entry which is preliminary data.</text>
</comment>
<name>A0A9D5D3K6_9LILI</name>
<dbReference type="EMBL" id="JAGGNH010000002">
    <property type="protein sequence ID" value="KAJ0983455.1"/>
    <property type="molecule type" value="Genomic_DNA"/>
</dbReference>
<dbReference type="OrthoDB" id="806036at2759"/>
<dbReference type="AlphaFoldDB" id="A0A9D5D3K6"/>
<proteinExistence type="predicted"/>